<evidence type="ECO:0000256" key="1">
    <source>
        <dbReference type="SAM" id="MobiDB-lite"/>
    </source>
</evidence>
<reference evidence="2" key="2">
    <citation type="journal article" date="2014" name="ISME J.">
        <title>Microbial stratification in low pH oxic and suboxic macroscopic growths along an acid mine drainage.</title>
        <authorList>
            <person name="Mendez-Garcia C."/>
            <person name="Mesa V."/>
            <person name="Sprenger R.R."/>
            <person name="Richter M."/>
            <person name="Diez M.S."/>
            <person name="Solano J."/>
            <person name="Bargiela R."/>
            <person name="Golyshina O.V."/>
            <person name="Manteca A."/>
            <person name="Ramos J.L."/>
            <person name="Gallego J.R."/>
            <person name="Llorente I."/>
            <person name="Martins Dos Santos V.A."/>
            <person name="Jensen O.N."/>
            <person name="Pelaez A.I."/>
            <person name="Sanchez J."/>
            <person name="Ferrer M."/>
        </authorList>
    </citation>
    <scope>NUCLEOTIDE SEQUENCE</scope>
</reference>
<reference evidence="2" key="1">
    <citation type="submission" date="2013-08" db="EMBL/GenBank/DDBJ databases">
        <authorList>
            <person name="Mendez C."/>
            <person name="Richter M."/>
            <person name="Ferrer M."/>
            <person name="Sanchez J."/>
        </authorList>
    </citation>
    <scope>NUCLEOTIDE SEQUENCE</scope>
</reference>
<organism evidence="2">
    <name type="scientific">mine drainage metagenome</name>
    <dbReference type="NCBI Taxonomy" id="410659"/>
    <lineage>
        <taxon>unclassified sequences</taxon>
        <taxon>metagenomes</taxon>
        <taxon>ecological metagenomes</taxon>
    </lineage>
</organism>
<evidence type="ECO:0000313" key="2">
    <source>
        <dbReference type="EMBL" id="EQD73899.1"/>
    </source>
</evidence>
<proteinExistence type="predicted"/>
<gene>
    <name evidence="2" type="ORF">B1B_02975</name>
</gene>
<feature type="compositionally biased region" description="Low complexity" evidence="1">
    <location>
        <begin position="117"/>
        <end position="132"/>
    </location>
</feature>
<protein>
    <submittedName>
        <fullName evidence="2">Uncharacterized protein</fullName>
    </submittedName>
</protein>
<feature type="compositionally biased region" description="Low complexity" evidence="1">
    <location>
        <begin position="140"/>
        <end position="151"/>
    </location>
</feature>
<dbReference type="AlphaFoldDB" id="T1CXB6"/>
<dbReference type="EMBL" id="AUZY01001795">
    <property type="protein sequence ID" value="EQD73899.1"/>
    <property type="molecule type" value="Genomic_DNA"/>
</dbReference>
<feature type="region of interest" description="Disordered" evidence="1">
    <location>
        <begin position="116"/>
        <end position="151"/>
    </location>
</feature>
<sequence>MAYERIVTVGGREYRQWVESYWDPKTRQTRKRILRHLGPVRPRFPRADPTLGPTAVPMEPVHFGVLATRMMTGSLTAHQVIETIREMGAEPPREALDAAGIRFDLGEKTLELLLWTRAPSSRPGRARSVGRPGRSKASARRPSSPSTASDD</sequence>
<accession>T1CXB6</accession>
<comment type="caution">
    <text evidence="2">The sequence shown here is derived from an EMBL/GenBank/DDBJ whole genome shotgun (WGS) entry which is preliminary data.</text>
</comment>
<name>T1CXB6_9ZZZZ</name>